<evidence type="ECO:0000259" key="11">
    <source>
        <dbReference type="PROSITE" id="PS50975"/>
    </source>
</evidence>
<dbReference type="GO" id="GO:0006099">
    <property type="term" value="P:tricarboxylic acid cycle"/>
    <property type="evidence" value="ECO:0007669"/>
    <property type="project" value="UniProtKB-UniRule"/>
</dbReference>
<protein>
    <recommendedName>
        <fullName evidence="10">Succinate--CoA ligase [ADP-forming] subunit beta</fullName>
        <ecNumber evidence="10">6.2.1.5</ecNumber>
    </recommendedName>
    <alternativeName>
        <fullName evidence="10">Succinyl-CoA synthetase subunit beta</fullName>
        <shortName evidence="10">SCS-beta</shortName>
    </alternativeName>
</protein>
<dbReference type="PANTHER" id="PTHR11815:SF10">
    <property type="entry name" value="SUCCINATE--COA LIGASE [GDP-FORMING] SUBUNIT BETA, MITOCHONDRIAL"/>
    <property type="match status" value="1"/>
</dbReference>
<feature type="domain" description="ATP-grasp" evidence="11">
    <location>
        <begin position="9"/>
        <end position="55"/>
    </location>
</feature>
<evidence type="ECO:0000256" key="6">
    <source>
        <dbReference type="ARBA" id="ARBA00022840"/>
    </source>
</evidence>
<feature type="binding site" evidence="10">
    <location>
        <position position="107"/>
    </location>
    <ligand>
        <name>ATP</name>
        <dbReference type="ChEBI" id="CHEBI:30616"/>
    </ligand>
</feature>
<organism evidence="12 13">
    <name type="scientific">Acetobacter garciniae</name>
    <dbReference type="NCBI Taxonomy" id="2817435"/>
    <lineage>
        <taxon>Bacteria</taxon>
        <taxon>Pseudomonadati</taxon>
        <taxon>Pseudomonadota</taxon>
        <taxon>Alphaproteobacteria</taxon>
        <taxon>Acetobacterales</taxon>
        <taxon>Acetobacteraceae</taxon>
        <taxon>Acetobacter</taxon>
    </lineage>
</organism>
<keyword evidence="6 10" id="KW-0067">ATP-binding</keyword>
<dbReference type="Pfam" id="PF00549">
    <property type="entry name" value="Ligase_CoA"/>
    <property type="match status" value="1"/>
</dbReference>
<comment type="similarity">
    <text evidence="1 10">Belongs to the succinate/malate CoA ligase beta subunit family.</text>
</comment>
<comment type="catalytic activity">
    <reaction evidence="8">
        <text>(S)-malate + ATP + CoA = (S)-malyl-CoA + ADP + phosphate</text>
        <dbReference type="Rhea" id="RHEA:26193"/>
        <dbReference type="ChEBI" id="CHEBI:15589"/>
        <dbReference type="ChEBI" id="CHEBI:30616"/>
        <dbReference type="ChEBI" id="CHEBI:43474"/>
        <dbReference type="ChEBI" id="CHEBI:57287"/>
        <dbReference type="ChEBI" id="CHEBI:57317"/>
        <dbReference type="ChEBI" id="CHEBI:456216"/>
        <dbReference type="EC" id="6.2.1.9"/>
    </reaction>
</comment>
<feature type="binding site" evidence="10">
    <location>
        <position position="272"/>
    </location>
    <ligand>
        <name>substrate</name>
        <note>ligand shared with subunit alpha</note>
    </ligand>
</feature>
<keyword evidence="2 10" id="KW-0816">Tricarboxylic acid cycle</keyword>
<reference evidence="12" key="1">
    <citation type="submission" date="2021-03" db="EMBL/GenBank/DDBJ databases">
        <title>The complete genome sequence of Acetobacter sp. TBRC 12339.</title>
        <authorList>
            <person name="Charoenyingcharoen P."/>
            <person name="Yukphan P."/>
        </authorList>
    </citation>
    <scope>NUCLEOTIDE SEQUENCE</scope>
    <source>
        <strain evidence="12">TBRC 12339</strain>
    </source>
</reference>
<keyword evidence="4 10" id="KW-0479">Metal-binding</keyword>
<sequence length="399" mass="42103">MNIHEYQAKAILKSFGVPVPQGHVAHSPVEAKEIAKSLPGDVFVLKAQIHAGGRGAGHFVGEPASGGVRIVRSAAEAERVACEMMDRVLVTRQTGPSGRLVRRLYVEAGCAIARELYLSLLIDRATRSLVIVASPDGGMDIEDVAARTPERILRVAVDTGLGLMDYQARNLAVGLGLSGRLIQSFAALVRAACNAFARLDAALIEINPLVVTEGGDLLALDAKMGFDDNALFRHADIEELRDENEEDPREVEASRFGLSYVGLDGTIGCMVNGAGLAMATMDIIHAQGEAPANFLDVGGGATRERVTAAFRILLADPQVEGVLVNIFGGIMRCDLIAQAVIAACGEVGLKMPLVVRLAGTNVEEGQAMLEASGLPVTVAQDLGDAARKIVAAVRARRTV</sequence>
<dbReference type="GO" id="GO:0050074">
    <property type="term" value="F:malate-CoA ligase activity"/>
    <property type="evidence" value="ECO:0007669"/>
    <property type="project" value="UniProtKB-EC"/>
</dbReference>
<dbReference type="EMBL" id="JAFVMH010000007">
    <property type="protein sequence ID" value="MBO1326162.1"/>
    <property type="molecule type" value="Genomic_DNA"/>
</dbReference>
<evidence type="ECO:0000256" key="2">
    <source>
        <dbReference type="ARBA" id="ARBA00022532"/>
    </source>
</evidence>
<comment type="pathway">
    <text evidence="9">One-carbon metabolism; formaldehyde assimilation via serine pathway.</text>
</comment>
<dbReference type="InterPro" id="IPR005811">
    <property type="entry name" value="SUCC_ACL_C"/>
</dbReference>
<dbReference type="InterPro" id="IPR013815">
    <property type="entry name" value="ATP_grasp_subdomain_1"/>
</dbReference>
<dbReference type="FunFam" id="3.30.470.20:FF:000002">
    <property type="entry name" value="Succinate--CoA ligase [ADP-forming] subunit beta"/>
    <property type="match status" value="1"/>
</dbReference>
<feature type="binding site" evidence="10">
    <location>
        <position position="207"/>
    </location>
    <ligand>
        <name>Mg(2+)</name>
        <dbReference type="ChEBI" id="CHEBI:18420"/>
    </ligand>
</feature>
<feature type="binding site" evidence="10">
    <location>
        <begin position="329"/>
        <end position="331"/>
    </location>
    <ligand>
        <name>substrate</name>
        <note>ligand shared with subunit alpha</note>
    </ligand>
</feature>
<dbReference type="Pfam" id="PF08442">
    <property type="entry name" value="ATP-grasp_2"/>
    <property type="match status" value="1"/>
</dbReference>
<evidence type="ECO:0000256" key="10">
    <source>
        <dbReference type="HAMAP-Rule" id="MF_00558"/>
    </source>
</evidence>
<evidence type="ECO:0000256" key="3">
    <source>
        <dbReference type="ARBA" id="ARBA00022598"/>
    </source>
</evidence>
<dbReference type="PROSITE" id="PS50975">
    <property type="entry name" value="ATP_GRASP"/>
    <property type="match status" value="1"/>
</dbReference>
<dbReference type="SUPFAM" id="SSF56059">
    <property type="entry name" value="Glutathione synthetase ATP-binding domain-like"/>
    <property type="match status" value="1"/>
</dbReference>
<dbReference type="RefSeq" id="WP_207846833.1">
    <property type="nucleotide sequence ID" value="NZ_JAFVMH010000007.1"/>
</dbReference>
<dbReference type="PROSITE" id="PS01217">
    <property type="entry name" value="SUCCINYL_COA_LIG_3"/>
    <property type="match status" value="1"/>
</dbReference>
<evidence type="ECO:0000256" key="9">
    <source>
        <dbReference type="ARBA" id="ARBA00060690"/>
    </source>
</evidence>
<comment type="cofactor">
    <cofactor evidence="10">
        <name>Mg(2+)</name>
        <dbReference type="ChEBI" id="CHEBI:18420"/>
    </cofactor>
    <text evidence="10">Binds 1 Mg(2+) ion per subunit.</text>
</comment>
<dbReference type="GO" id="GO:0004775">
    <property type="term" value="F:succinate-CoA ligase (ADP-forming) activity"/>
    <property type="evidence" value="ECO:0007669"/>
    <property type="project" value="UniProtKB-UniRule"/>
</dbReference>
<evidence type="ECO:0000256" key="4">
    <source>
        <dbReference type="ARBA" id="ARBA00022723"/>
    </source>
</evidence>
<dbReference type="FunFam" id="3.30.1490.20:FF:000002">
    <property type="entry name" value="Succinate--CoA ligase [ADP-forming] subunit beta"/>
    <property type="match status" value="1"/>
</dbReference>
<accession>A0A939HMB4</accession>
<proteinExistence type="inferred from homology"/>
<dbReference type="PIRSF" id="PIRSF001554">
    <property type="entry name" value="SucCS_beta"/>
    <property type="match status" value="1"/>
</dbReference>
<keyword evidence="7 10" id="KW-0460">Magnesium</keyword>
<dbReference type="AlphaFoldDB" id="A0A939HMB4"/>
<dbReference type="GO" id="GO:0005829">
    <property type="term" value="C:cytosol"/>
    <property type="evidence" value="ECO:0007669"/>
    <property type="project" value="TreeGrafter"/>
</dbReference>
<dbReference type="EC" id="6.2.1.5" evidence="10"/>
<comment type="pathway">
    <text evidence="10">Carbohydrate metabolism; tricarboxylic acid cycle; succinate from succinyl-CoA (ligase route): step 1/1.</text>
</comment>
<dbReference type="GO" id="GO:0006104">
    <property type="term" value="P:succinyl-CoA metabolic process"/>
    <property type="evidence" value="ECO:0007669"/>
    <property type="project" value="TreeGrafter"/>
</dbReference>
<dbReference type="Gene3D" id="3.30.1490.20">
    <property type="entry name" value="ATP-grasp fold, A domain"/>
    <property type="match status" value="1"/>
</dbReference>
<dbReference type="FunFam" id="3.40.50.261:FF:000001">
    <property type="entry name" value="Succinate--CoA ligase [ADP-forming] subunit beta"/>
    <property type="match status" value="1"/>
</dbReference>
<dbReference type="PANTHER" id="PTHR11815">
    <property type="entry name" value="SUCCINYL-COA SYNTHETASE BETA CHAIN"/>
    <property type="match status" value="1"/>
</dbReference>
<evidence type="ECO:0000256" key="8">
    <source>
        <dbReference type="ARBA" id="ARBA00052241"/>
    </source>
</evidence>
<dbReference type="Gene3D" id="3.30.470.20">
    <property type="entry name" value="ATP-grasp fold, B domain"/>
    <property type="match status" value="1"/>
</dbReference>
<dbReference type="HAMAP" id="MF_00558">
    <property type="entry name" value="Succ_CoA_beta"/>
    <property type="match status" value="1"/>
</dbReference>
<feature type="binding site" evidence="10">
    <location>
        <position position="221"/>
    </location>
    <ligand>
        <name>Mg(2+)</name>
        <dbReference type="ChEBI" id="CHEBI:18420"/>
    </ligand>
</feature>
<gene>
    <name evidence="10 12" type="primary">sucC</name>
    <name evidence="12" type="ORF">J2D77_13480</name>
</gene>
<name>A0A939HMB4_9PROT</name>
<comment type="catalytic activity">
    <reaction evidence="10">
        <text>GTP + succinate + CoA = succinyl-CoA + GDP + phosphate</text>
        <dbReference type="Rhea" id="RHEA:22120"/>
        <dbReference type="ChEBI" id="CHEBI:30031"/>
        <dbReference type="ChEBI" id="CHEBI:37565"/>
        <dbReference type="ChEBI" id="CHEBI:43474"/>
        <dbReference type="ChEBI" id="CHEBI:57287"/>
        <dbReference type="ChEBI" id="CHEBI:57292"/>
        <dbReference type="ChEBI" id="CHEBI:58189"/>
    </reaction>
</comment>
<feature type="binding site" evidence="10">
    <location>
        <position position="115"/>
    </location>
    <ligand>
        <name>ATP</name>
        <dbReference type="ChEBI" id="CHEBI:30616"/>
    </ligand>
</feature>
<evidence type="ECO:0000313" key="13">
    <source>
        <dbReference type="Proteomes" id="UP000664073"/>
    </source>
</evidence>
<dbReference type="InterPro" id="IPR017866">
    <property type="entry name" value="Succ-CoA_synthase_bsu_CS"/>
</dbReference>
<dbReference type="InterPro" id="IPR011761">
    <property type="entry name" value="ATP-grasp"/>
</dbReference>
<dbReference type="GO" id="GO:0042709">
    <property type="term" value="C:succinate-CoA ligase complex"/>
    <property type="evidence" value="ECO:0007669"/>
    <property type="project" value="TreeGrafter"/>
</dbReference>
<evidence type="ECO:0000256" key="5">
    <source>
        <dbReference type="ARBA" id="ARBA00022741"/>
    </source>
</evidence>
<evidence type="ECO:0000313" key="12">
    <source>
        <dbReference type="EMBL" id="MBO1326162.1"/>
    </source>
</evidence>
<comment type="caution">
    <text evidence="12">The sequence shown here is derived from an EMBL/GenBank/DDBJ whole genome shotgun (WGS) entry which is preliminary data.</text>
</comment>
<keyword evidence="5 10" id="KW-0547">Nucleotide-binding</keyword>
<dbReference type="Proteomes" id="UP000664073">
    <property type="component" value="Unassembled WGS sequence"/>
</dbReference>
<evidence type="ECO:0000256" key="7">
    <source>
        <dbReference type="ARBA" id="ARBA00022842"/>
    </source>
</evidence>
<comment type="function">
    <text evidence="10">Succinyl-CoA synthetase functions in the citric acid cycle (TCA), coupling the hydrolysis of succinyl-CoA to the synthesis of either ATP or GTP and thus represents the only step of substrate-level phosphorylation in the TCA. The beta subunit provides nucleotide specificity of the enzyme and binds the substrate succinate, while the binding sites for coenzyme A and phosphate are found in the alpha subunit.</text>
</comment>
<dbReference type="NCBIfam" id="NF001913">
    <property type="entry name" value="PRK00696.1"/>
    <property type="match status" value="1"/>
</dbReference>
<dbReference type="GO" id="GO:0000287">
    <property type="term" value="F:magnesium ion binding"/>
    <property type="evidence" value="ECO:0007669"/>
    <property type="project" value="UniProtKB-UniRule"/>
</dbReference>
<feature type="binding site" evidence="10">
    <location>
        <begin position="53"/>
        <end position="55"/>
    </location>
    <ligand>
        <name>ATP</name>
        <dbReference type="ChEBI" id="CHEBI:30616"/>
    </ligand>
</feature>
<dbReference type="NCBIfam" id="TIGR01016">
    <property type="entry name" value="sucCoAbeta"/>
    <property type="match status" value="1"/>
</dbReference>
<comment type="catalytic activity">
    <reaction evidence="10">
        <text>succinate + ATP + CoA = succinyl-CoA + ADP + phosphate</text>
        <dbReference type="Rhea" id="RHEA:17661"/>
        <dbReference type="ChEBI" id="CHEBI:30031"/>
        <dbReference type="ChEBI" id="CHEBI:30616"/>
        <dbReference type="ChEBI" id="CHEBI:43474"/>
        <dbReference type="ChEBI" id="CHEBI:57287"/>
        <dbReference type="ChEBI" id="CHEBI:57292"/>
        <dbReference type="ChEBI" id="CHEBI:456216"/>
        <dbReference type="EC" id="6.2.1.5"/>
    </reaction>
</comment>
<keyword evidence="13" id="KW-1185">Reference proteome</keyword>
<dbReference type="InterPro" id="IPR005809">
    <property type="entry name" value="Succ_CoA_ligase-like_bsu"/>
</dbReference>
<evidence type="ECO:0000256" key="1">
    <source>
        <dbReference type="ARBA" id="ARBA00009182"/>
    </source>
</evidence>
<keyword evidence="3 10" id="KW-0436">Ligase</keyword>
<dbReference type="InterPro" id="IPR013650">
    <property type="entry name" value="ATP-grasp_succ-CoA_synth-type"/>
</dbReference>
<dbReference type="SUPFAM" id="SSF52210">
    <property type="entry name" value="Succinyl-CoA synthetase domains"/>
    <property type="match status" value="1"/>
</dbReference>
<dbReference type="InterPro" id="IPR016102">
    <property type="entry name" value="Succinyl-CoA_synth-like"/>
</dbReference>
<comment type="subunit">
    <text evidence="10">Heterotetramer of two alpha and two beta subunits.</text>
</comment>
<feature type="binding site" evidence="10">
    <location>
        <position position="110"/>
    </location>
    <ligand>
        <name>ATP</name>
        <dbReference type="ChEBI" id="CHEBI:30616"/>
    </ligand>
</feature>
<dbReference type="GO" id="GO:0005524">
    <property type="term" value="F:ATP binding"/>
    <property type="evidence" value="ECO:0007669"/>
    <property type="project" value="UniProtKB-UniRule"/>
</dbReference>
<feature type="binding site" evidence="10">
    <location>
        <position position="46"/>
    </location>
    <ligand>
        <name>ATP</name>
        <dbReference type="ChEBI" id="CHEBI:30616"/>
    </ligand>
</feature>
<dbReference type="Gene3D" id="3.40.50.261">
    <property type="entry name" value="Succinyl-CoA synthetase domains"/>
    <property type="match status" value="1"/>
</dbReference>